<dbReference type="Ensembl" id="ENSBIXT00005020038.1">
    <property type="protein sequence ID" value="ENSBIXP00005011240.1"/>
    <property type="gene ID" value="ENSBIXG00005015715.1"/>
</dbReference>
<name>A0A4W2G0C2_BOBOX</name>
<evidence type="ECO:0000313" key="1">
    <source>
        <dbReference type="Ensembl" id="ENSBIXP00005011240.1"/>
    </source>
</evidence>
<sequence>IAAAKASNCILENFIATLANGMSLQLPLEEVTPPLLCFPVSAPTSAFPSLPSPAVS</sequence>
<organism evidence="1 2">
    <name type="scientific">Bos indicus x Bos taurus</name>
    <name type="common">Hybrid cattle</name>
    <dbReference type="NCBI Taxonomy" id="30522"/>
    <lineage>
        <taxon>Eukaryota</taxon>
        <taxon>Metazoa</taxon>
        <taxon>Chordata</taxon>
        <taxon>Craniata</taxon>
        <taxon>Vertebrata</taxon>
        <taxon>Euteleostomi</taxon>
        <taxon>Mammalia</taxon>
        <taxon>Eutheria</taxon>
        <taxon>Laurasiatheria</taxon>
        <taxon>Artiodactyla</taxon>
        <taxon>Ruminantia</taxon>
        <taxon>Pecora</taxon>
        <taxon>Bovidae</taxon>
        <taxon>Bovinae</taxon>
        <taxon>Bos</taxon>
    </lineage>
</organism>
<dbReference type="AlphaFoldDB" id="A0A4W2G0C2"/>
<reference evidence="1 2" key="1">
    <citation type="submission" date="2018-11" db="EMBL/GenBank/DDBJ databases">
        <title>Haplotype-resolved cattle genomes.</title>
        <authorList>
            <person name="Low W.Y."/>
            <person name="Tearle R."/>
            <person name="Bickhart D.M."/>
            <person name="Rosen B.D."/>
            <person name="Koren S."/>
            <person name="Rhie A."/>
            <person name="Hiendleder S."/>
            <person name="Phillippy A.M."/>
            <person name="Smith T.P.L."/>
            <person name="Williams J.L."/>
        </authorList>
    </citation>
    <scope>NUCLEOTIDE SEQUENCE [LARGE SCALE GENOMIC DNA]</scope>
</reference>
<protein>
    <submittedName>
        <fullName evidence="1">Uncharacterized protein</fullName>
    </submittedName>
</protein>
<evidence type="ECO:0000313" key="2">
    <source>
        <dbReference type="Proteomes" id="UP000429181"/>
    </source>
</evidence>
<dbReference type="GeneTree" id="ENSGT00960000190571"/>
<accession>A0A4W2G0C2</accession>
<reference evidence="1" key="2">
    <citation type="submission" date="2025-08" db="UniProtKB">
        <authorList>
            <consortium name="Ensembl"/>
        </authorList>
    </citation>
    <scope>IDENTIFICATION</scope>
</reference>
<proteinExistence type="predicted"/>
<dbReference type="Proteomes" id="UP000429181">
    <property type="component" value="Chromosome 2"/>
</dbReference>